<dbReference type="InterPro" id="IPR010982">
    <property type="entry name" value="Lambda_DNA-bd_dom_sf"/>
</dbReference>
<keyword evidence="3" id="KW-0804">Transcription</keyword>
<name>A0A1A7NLI7_9PAST</name>
<dbReference type="SMART" id="SM00530">
    <property type="entry name" value="HTH_XRE"/>
    <property type="match status" value="1"/>
</dbReference>
<feature type="domain" description="HTH cro/C1-type" evidence="4">
    <location>
        <begin position="38"/>
        <end position="91"/>
    </location>
</feature>
<dbReference type="SUPFAM" id="SSF47413">
    <property type="entry name" value="lambda repressor-like DNA-binding domains"/>
    <property type="match status" value="1"/>
</dbReference>
<comment type="caution">
    <text evidence="5">The sequence shown here is derived from an EMBL/GenBank/DDBJ whole genome shotgun (WGS) entry which is preliminary data.</text>
</comment>
<evidence type="ECO:0000259" key="4">
    <source>
        <dbReference type="PROSITE" id="PS50943"/>
    </source>
</evidence>
<proteinExistence type="predicted"/>
<evidence type="ECO:0000256" key="3">
    <source>
        <dbReference type="ARBA" id="ARBA00023163"/>
    </source>
</evidence>
<dbReference type="Proteomes" id="UP000243558">
    <property type="component" value="Unassembled WGS sequence"/>
</dbReference>
<dbReference type="PROSITE" id="PS50943">
    <property type="entry name" value="HTH_CROC1"/>
    <property type="match status" value="1"/>
</dbReference>
<dbReference type="InterPro" id="IPR001387">
    <property type="entry name" value="Cro/C1-type_HTH"/>
</dbReference>
<keyword evidence="1" id="KW-0805">Transcription regulation</keyword>
<gene>
    <name evidence="5" type="ORF">QV01_09275</name>
</gene>
<dbReference type="EMBL" id="JTJM01000046">
    <property type="protein sequence ID" value="OBW90977.1"/>
    <property type="molecule type" value="Genomic_DNA"/>
</dbReference>
<dbReference type="Gene3D" id="1.10.260.40">
    <property type="entry name" value="lambda repressor-like DNA-binding domains"/>
    <property type="match status" value="1"/>
</dbReference>
<dbReference type="Pfam" id="PF01381">
    <property type="entry name" value="HTH_3"/>
    <property type="match status" value="1"/>
</dbReference>
<reference evidence="5 6" key="1">
    <citation type="submission" date="2014-11" db="EMBL/GenBank/DDBJ databases">
        <title>Pan-genome of Gallibacterium spp.</title>
        <authorList>
            <person name="Kudirkiene E."/>
            <person name="Bojesen A.M."/>
        </authorList>
    </citation>
    <scope>NUCLEOTIDE SEQUENCE [LARGE SCALE GENOMIC DNA]</scope>
    <source>
        <strain evidence="5 6">F151</strain>
    </source>
</reference>
<dbReference type="InterPro" id="IPR052359">
    <property type="entry name" value="HTH-type_reg/antitoxin"/>
</dbReference>
<keyword evidence="6" id="KW-1185">Reference proteome</keyword>
<protein>
    <recommendedName>
        <fullName evidence="4">HTH cro/C1-type domain-containing protein</fullName>
    </recommendedName>
</protein>
<dbReference type="AlphaFoldDB" id="A0A1A7NLI7"/>
<dbReference type="PANTHER" id="PTHR36511">
    <property type="entry name" value="MERR FAMILY BACTERIAL REGULATORY PROTEIN"/>
    <property type="match status" value="1"/>
</dbReference>
<organism evidence="5 6">
    <name type="scientific">Gallibacterium genomosp. 3</name>
    <dbReference type="NCBI Taxonomy" id="505345"/>
    <lineage>
        <taxon>Bacteria</taxon>
        <taxon>Pseudomonadati</taxon>
        <taxon>Pseudomonadota</taxon>
        <taxon>Gammaproteobacteria</taxon>
        <taxon>Pasteurellales</taxon>
        <taxon>Pasteurellaceae</taxon>
        <taxon>Gallibacterium</taxon>
    </lineage>
</organism>
<accession>A0A1A7NLI7</accession>
<dbReference type="CDD" id="cd00093">
    <property type="entry name" value="HTH_XRE"/>
    <property type="match status" value="1"/>
</dbReference>
<dbReference type="PANTHER" id="PTHR36511:SF4">
    <property type="entry name" value="ANTITOXIN MQSA"/>
    <property type="match status" value="1"/>
</dbReference>
<keyword evidence="2" id="KW-0238">DNA-binding</keyword>
<evidence type="ECO:0000313" key="5">
    <source>
        <dbReference type="EMBL" id="OBW90977.1"/>
    </source>
</evidence>
<evidence type="ECO:0000256" key="1">
    <source>
        <dbReference type="ARBA" id="ARBA00023015"/>
    </source>
</evidence>
<dbReference type="GO" id="GO:0003677">
    <property type="term" value="F:DNA binding"/>
    <property type="evidence" value="ECO:0007669"/>
    <property type="project" value="UniProtKB-KW"/>
</dbReference>
<dbReference type="PATRIC" id="fig|505345.7.peg.1845"/>
<sequence length="96" mass="10389">MIKDDPDAISIKDSLMDALEQTKAGNVARKTNINLSAIVETRLKSGLSQDKFAKKLGISVNTLRSWEQGQRKPSGAAATLLSLLVKRPDLIAELNA</sequence>
<evidence type="ECO:0000256" key="2">
    <source>
        <dbReference type="ARBA" id="ARBA00023125"/>
    </source>
</evidence>
<evidence type="ECO:0000313" key="6">
    <source>
        <dbReference type="Proteomes" id="UP000243558"/>
    </source>
</evidence>